<dbReference type="EMBL" id="JWZX01003073">
    <property type="protein sequence ID" value="KOO24624.1"/>
    <property type="molecule type" value="Genomic_DNA"/>
</dbReference>
<evidence type="ECO:0000256" key="3">
    <source>
        <dbReference type="ARBA" id="ARBA00022989"/>
    </source>
</evidence>
<protein>
    <recommendedName>
        <fullName evidence="9">LrgB-like protein</fullName>
    </recommendedName>
</protein>
<gene>
    <name evidence="6" type="ORF">Ctob_000657</name>
    <name evidence="7" type="ORF">Ctob_015148</name>
</gene>
<dbReference type="PANTHER" id="PTHR30249:SF0">
    <property type="entry name" value="PLASTIDAL GLYCOLATE_GLYCERATE TRANSLOCATOR 1, CHLOROPLASTIC"/>
    <property type="match status" value="1"/>
</dbReference>
<evidence type="ECO:0008006" key="9">
    <source>
        <dbReference type="Google" id="ProtNLM"/>
    </source>
</evidence>
<keyword evidence="2 5" id="KW-0812">Transmembrane</keyword>
<dbReference type="Pfam" id="PF04172">
    <property type="entry name" value="LrgB"/>
    <property type="match status" value="1"/>
</dbReference>
<evidence type="ECO:0000256" key="2">
    <source>
        <dbReference type="ARBA" id="ARBA00022692"/>
    </source>
</evidence>
<organism evidence="6 8">
    <name type="scientific">Chrysochromulina tobinii</name>
    <dbReference type="NCBI Taxonomy" id="1460289"/>
    <lineage>
        <taxon>Eukaryota</taxon>
        <taxon>Haptista</taxon>
        <taxon>Haptophyta</taxon>
        <taxon>Prymnesiophyceae</taxon>
        <taxon>Prymnesiales</taxon>
        <taxon>Chrysochromulinaceae</taxon>
        <taxon>Chrysochromulina</taxon>
    </lineage>
</organism>
<dbReference type="EMBL" id="JWZX01001230">
    <property type="protein sequence ID" value="KOO34411.1"/>
    <property type="molecule type" value="Genomic_DNA"/>
</dbReference>
<evidence type="ECO:0000256" key="4">
    <source>
        <dbReference type="ARBA" id="ARBA00023136"/>
    </source>
</evidence>
<keyword evidence="8" id="KW-1185">Reference proteome</keyword>
<feature type="transmembrane region" description="Helical" evidence="5">
    <location>
        <begin position="227"/>
        <end position="245"/>
    </location>
</feature>
<feature type="transmembrane region" description="Helical" evidence="5">
    <location>
        <begin position="120"/>
        <end position="143"/>
    </location>
</feature>
<accession>A0A0M0JDG0</accession>
<name>A0A0M0JDG0_9EUKA</name>
<feature type="transmembrane region" description="Helical" evidence="5">
    <location>
        <begin position="155"/>
        <end position="174"/>
    </location>
</feature>
<evidence type="ECO:0000313" key="6">
    <source>
        <dbReference type="EMBL" id="KOO24624.1"/>
    </source>
</evidence>
<keyword evidence="4 5" id="KW-0472">Membrane</keyword>
<dbReference type="InterPro" id="IPR007300">
    <property type="entry name" value="CidB/LrgB"/>
</dbReference>
<feature type="transmembrane region" description="Helical" evidence="5">
    <location>
        <begin position="78"/>
        <end position="100"/>
    </location>
</feature>
<evidence type="ECO:0000313" key="7">
    <source>
        <dbReference type="EMBL" id="KOO34411.1"/>
    </source>
</evidence>
<evidence type="ECO:0000313" key="8">
    <source>
        <dbReference type="Proteomes" id="UP000037460"/>
    </source>
</evidence>
<dbReference type="GO" id="GO:0016020">
    <property type="term" value="C:membrane"/>
    <property type="evidence" value="ECO:0007669"/>
    <property type="project" value="UniProtKB-SubCell"/>
</dbReference>
<dbReference type="PANTHER" id="PTHR30249">
    <property type="entry name" value="PUTATIVE SEROTONIN TRANSPORTER"/>
    <property type="match status" value="1"/>
</dbReference>
<proteinExistence type="predicted"/>
<feature type="transmembrane region" description="Helical" evidence="5">
    <location>
        <begin position="51"/>
        <end position="71"/>
    </location>
</feature>
<comment type="subcellular location">
    <subcellularLocation>
        <location evidence="1">Membrane</location>
        <topology evidence="1">Multi-pass membrane protein</topology>
    </subcellularLocation>
</comment>
<dbReference type="AlphaFoldDB" id="A0A0M0JDG0"/>
<sequence length="407" mass="40971">MAAADIKFPPSLLGMFGILGGLWGLSASGNLAAAESIVAAAAPALKWVGRYLPLFYVPALVVLPLAVEALSSSELSKIGIVLGLGMPFSLFSAGVIVLGIRRLASVALLPVSPVPKPAPFTMLHLVTCAAVALGSAAALSQATPGSDLGFYAQQLHLLAWTVGGLIFGSIPPALLAPLMPHPVVATAVCATIGVACAGQLTGEGYYTTLKTYLTKGKDGKPKGSGDVLMSFLGVVVLTFGFHIYGQRALLVRHAAEIVGCAAISSLLSMLVTASAARALGLTPDLTLALVPRSVTVALAMPIAQQLGTPESNIPICAASVLVTGLVGAVLCQRLLTLGGFVDPLVRGLATAASCHGFGTAALAATEPAALPFAALGYGLTGIAASLWAAVPAVQSMLKGLAGKHDSV</sequence>
<keyword evidence="3 5" id="KW-1133">Transmembrane helix</keyword>
<dbReference type="Proteomes" id="UP000037460">
    <property type="component" value="Unassembled WGS sequence"/>
</dbReference>
<comment type="caution">
    <text evidence="6">The sequence shown here is derived from an EMBL/GenBank/DDBJ whole genome shotgun (WGS) entry which is preliminary data.</text>
</comment>
<evidence type="ECO:0000256" key="1">
    <source>
        <dbReference type="ARBA" id="ARBA00004141"/>
    </source>
</evidence>
<feature type="transmembrane region" description="Helical" evidence="5">
    <location>
        <begin position="368"/>
        <end position="390"/>
    </location>
</feature>
<evidence type="ECO:0000256" key="5">
    <source>
        <dbReference type="SAM" id="Phobius"/>
    </source>
</evidence>
<feature type="transmembrane region" description="Helical" evidence="5">
    <location>
        <begin position="257"/>
        <end position="279"/>
    </location>
</feature>
<reference evidence="8" key="2">
    <citation type="journal article" date="2015" name="PLoS Genet.">
        <title>Genome Sequence and Transcriptome Analyses of Chrysochromulina tobin: Metabolic Tools for Enhanced Algal Fitness in the Prominent Order Prymnesiales (Haptophyceae).</title>
        <authorList>
            <person name="Hovde B.T."/>
            <person name="Deodato C.R."/>
            <person name="Hunsperger H.M."/>
            <person name="Ryken S.A."/>
            <person name="Yost W."/>
            <person name="Jha R.K."/>
            <person name="Patterson J."/>
            <person name="Monnat R.J. Jr."/>
            <person name="Barlow S.B."/>
            <person name="Starkenburg S.R."/>
            <person name="Cattolico R.A."/>
        </authorList>
    </citation>
    <scope>NUCLEOTIDE SEQUENCE</scope>
    <source>
        <strain evidence="8">CCMP291</strain>
    </source>
</reference>
<reference evidence="6" key="1">
    <citation type="submission" date="2014-12" db="EMBL/GenBank/DDBJ databases">
        <title>Draft genome of the oleaginous, mixotrophic haptophyte, Chrysochromulina tobin.</title>
        <authorList>
            <person name="Hovde B.T."/>
            <person name="Starkenburg S.R."/>
            <person name="Cattolico R.A."/>
        </authorList>
    </citation>
    <scope>NUCLEOTIDE SEQUENCE</scope>
    <source>
        <strain evidence="6">CCMP291</strain>
    </source>
</reference>
<dbReference type="OrthoDB" id="2502820at2759"/>